<organism evidence="10">
    <name type="scientific">Salmonella enterica</name>
    <name type="common">Salmonella choleraesuis</name>
    <dbReference type="NCBI Taxonomy" id="28901"/>
    <lineage>
        <taxon>Bacteria</taxon>
        <taxon>Pseudomonadati</taxon>
        <taxon>Pseudomonadota</taxon>
        <taxon>Gammaproteobacteria</taxon>
        <taxon>Enterobacterales</taxon>
        <taxon>Enterobacteriaceae</taxon>
        <taxon>Salmonella</taxon>
    </lineage>
</organism>
<dbReference type="PRINTS" id="PR01388">
    <property type="entry name" value="CDTOXINB"/>
</dbReference>
<dbReference type="EMBL" id="CP030219">
    <property type="protein sequence ID" value="AXD71991.1"/>
    <property type="molecule type" value="Genomic_DNA"/>
</dbReference>
<feature type="signal peptide" evidence="1">
    <location>
        <begin position="1"/>
        <end position="18"/>
    </location>
</feature>
<evidence type="ECO:0000313" key="3">
    <source>
        <dbReference type="EMBL" id="AXD71991.1"/>
    </source>
</evidence>
<dbReference type="EMBL" id="AAACVH010000039">
    <property type="protein sequence ID" value="EAA8667211.1"/>
    <property type="molecule type" value="Genomic_DNA"/>
</dbReference>
<dbReference type="EMBL" id="RSMR01000001">
    <property type="protein sequence ID" value="MIK90199.1"/>
    <property type="molecule type" value="Genomic_DNA"/>
</dbReference>
<dbReference type="InterPro" id="IPR005135">
    <property type="entry name" value="Endo/exonuclease/phosphatase"/>
</dbReference>
<protein>
    <submittedName>
        <fullName evidence="3">Cytolethal distending toxin subunit B family protein</fullName>
    </submittedName>
    <submittedName>
        <fullName evidence="10">Cytolethal distending toxin subunit CdtB</fullName>
    </submittedName>
</protein>
<keyword evidence="1" id="KW-0732">Signal</keyword>
<dbReference type="Proteomes" id="UP000866740">
    <property type="component" value="Unassembled WGS sequence"/>
</dbReference>
<dbReference type="Proteomes" id="UP000839530">
    <property type="component" value="Unassembled WGS sequence"/>
</dbReference>
<evidence type="ECO:0000313" key="10">
    <source>
        <dbReference type="EMBL" id="OHJ56798.1"/>
    </source>
</evidence>
<dbReference type="InterPro" id="IPR036691">
    <property type="entry name" value="Endo/exonu/phosph_ase_sf"/>
</dbReference>
<dbReference type="Proteomes" id="UP000320106">
    <property type="component" value="Unassembled WGS sequence"/>
</dbReference>
<evidence type="ECO:0000313" key="4">
    <source>
        <dbReference type="EMBL" id="EAA8667211.1"/>
    </source>
</evidence>
<reference evidence="11 13" key="5">
    <citation type="submission" date="2019-06" db="EMBL/GenBank/DDBJ databases">
        <title>Comparative genome anaysis of Salmonella and Staphylococcus aureus isolated from China.</title>
        <authorList>
            <person name="Li L."/>
        </authorList>
    </citation>
    <scope>NUCLEOTIDE SEQUENCE [LARGE SCALE GENOMIC DNA]</scope>
    <source>
        <strain evidence="11 13">GSJ/2016-Sal.-012</strain>
    </source>
</reference>
<reference evidence="10" key="1">
    <citation type="submission" date="2016-09" db="EMBL/GenBank/DDBJ databases">
        <title>Whole genome sequencing of Salmonella enterica.</title>
        <authorList>
            <person name="Bell R."/>
        </authorList>
    </citation>
    <scope>NUCLEOTIDE SEQUENCE [LARGE SCALE GENOMIC DNA]</scope>
    <source>
        <strain evidence="10">CFSAN044929</strain>
    </source>
</reference>
<dbReference type="SUPFAM" id="SSF56219">
    <property type="entry name" value="DNase I-like"/>
    <property type="match status" value="1"/>
</dbReference>
<dbReference type="CDD" id="cd09081">
    <property type="entry name" value="CdtB"/>
    <property type="match status" value="1"/>
</dbReference>
<dbReference type="EMBL" id="VFRH01000004">
    <property type="protein sequence ID" value="TPQ14144.1"/>
    <property type="molecule type" value="Genomic_DNA"/>
</dbReference>
<dbReference type="SMR" id="A0A1S1A061"/>
<dbReference type="InterPro" id="IPR003539">
    <property type="entry name" value="CD_toxinB"/>
</dbReference>
<evidence type="ECO:0000313" key="7">
    <source>
        <dbReference type="EMBL" id="MIV42651.1"/>
    </source>
</evidence>
<evidence type="ECO:0000313" key="13">
    <source>
        <dbReference type="Proteomes" id="UP000320106"/>
    </source>
</evidence>
<feature type="chain" id="PRO_5035549658" evidence="1">
    <location>
        <begin position="19"/>
        <end position="275"/>
    </location>
</feature>
<dbReference type="Pfam" id="PF03372">
    <property type="entry name" value="Exo_endo_phos"/>
    <property type="match status" value="1"/>
</dbReference>
<dbReference type="EMBL" id="MLTE01000001">
    <property type="protein sequence ID" value="OHJ56798.1"/>
    <property type="molecule type" value="Genomic_DNA"/>
</dbReference>
<evidence type="ECO:0000259" key="2">
    <source>
        <dbReference type="Pfam" id="PF03372"/>
    </source>
</evidence>
<evidence type="ECO:0000313" key="11">
    <source>
        <dbReference type="EMBL" id="TPQ14144.1"/>
    </source>
</evidence>
<dbReference type="EMBL" id="RVIJ01000014">
    <property type="protein sequence ID" value="MLW01517.1"/>
    <property type="molecule type" value="Genomic_DNA"/>
</dbReference>
<dbReference type="Proteomes" id="UP000885283">
    <property type="component" value="Unassembled WGS sequence"/>
</dbReference>
<sequence>MKNILLFFVCLLTFPAHAALTDYKVATWNLQGSSTRSENKWNVNVRQLISGAGAVDILMVQEAGRPPASAVDTGRIINSPGIPVRELTWNLGSNSRPQQVFIYFSQLDVFAGRVNLAIVSHRRADEVIVLPPPSTASRPIMGIRIGSDAFFTIHALANRGVDAPAVVNSVFEFFRNSPRPDMQATNWMIAGDFNRNPDNLRMAIETPVRNNTVVLAPSDPTQRSGGILDYAVVGNAIAFIPPVLRAGLLFGERATQISSDHYPVGIFLPPPGEPR</sequence>
<evidence type="ECO:0000313" key="8">
    <source>
        <dbReference type="EMBL" id="MLW01517.1"/>
    </source>
</evidence>
<evidence type="ECO:0000313" key="5">
    <source>
        <dbReference type="EMBL" id="MGD31852.1"/>
    </source>
</evidence>
<dbReference type="NCBIfam" id="NF011787">
    <property type="entry name" value="PRK15251.1"/>
    <property type="match status" value="1"/>
</dbReference>
<reference evidence="3 12" key="2">
    <citation type="submission" date="2018-06" db="EMBL/GenBank/DDBJ databases">
        <title>Completed Genome Sequences of 32 Strains from Various Serotypes of Salmonella enterica.</title>
        <authorList>
            <person name="Nash J.H.E."/>
            <person name="Robertson J."/>
            <person name="Bessonov K."/>
        </authorList>
    </citation>
    <scope>NUCLEOTIDE SEQUENCE [LARGE SCALE GENOMIC DNA]</scope>
    <source>
        <strain evidence="3 12">SA20021456</strain>
    </source>
</reference>
<dbReference type="Gene3D" id="3.60.10.10">
    <property type="entry name" value="Endonuclease/exonuclease/phosphatase"/>
    <property type="match status" value="1"/>
</dbReference>
<dbReference type="Proteomes" id="UP000839834">
    <property type="component" value="Unassembled WGS sequence"/>
</dbReference>
<proteinExistence type="predicted"/>
<reference evidence="7" key="3">
    <citation type="submission" date="2018-07" db="EMBL/GenBank/DDBJ databases">
        <authorList>
            <consortium name="GenomeTrakr network: Whole genome sequencing for foodborne pathogen traceback"/>
        </authorList>
    </citation>
    <scope>NUCLEOTIDE SEQUENCE [LARGE SCALE GENOMIC DNA]</scope>
    <source>
        <strain evidence="7">CFSAN048114</strain>
        <strain evidence="6">FLUFL-1338</strain>
        <strain evidence="4">FLUFL-367</strain>
    </source>
</reference>
<dbReference type="GO" id="GO:0003824">
    <property type="term" value="F:catalytic activity"/>
    <property type="evidence" value="ECO:0007669"/>
    <property type="project" value="InterPro"/>
</dbReference>
<feature type="domain" description="Endonuclease/exonuclease/phosphatase" evidence="2">
    <location>
        <begin position="26"/>
        <end position="261"/>
    </location>
</feature>
<dbReference type="Proteomes" id="UP000885392">
    <property type="component" value="Unassembled WGS sequence"/>
</dbReference>
<dbReference type="EMBL" id="RWAH01000004">
    <property type="protein sequence ID" value="MMS76152.1"/>
    <property type="molecule type" value="Genomic_DNA"/>
</dbReference>
<evidence type="ECO:0000256" key="1">
    <source>
        <dbReference type="SAM" id="SignalP"/>
    </source>
</evidence>
<dbReference type="Proteomes" id="UP000839526">
    <property type="component" value="Unassembled WGS sequence"/>
</dbReference>
<dbReference type="Proteomes" id="UP000885336">
    <property type="component" value="Unassembled WGS sequence"/>
</dbReference>
<evidence type="ECO:0000313" key="12">
    <source>
        <dbReference type="Proteomes" id="UP000251994"/>
    </source>
</evidence>
<dbReference type="EMBL" id="RNKS01000108">
    <property type="protein sequence ID" value="MGD31852.1"/>
    <property type="molecule type" value="Genomic_DNA"/>
</dbReference>
<accession>A0A1S1A061</accession>
<dbReference type="RefSeq" id="WP_024149535.1">
    <property type="nucleotide sequence ID" value="NZ_CP030180.1"/>
</dbReference>
<dbReference type="PIRSF" id="PIRSF018539">
    <property type="entry name" value="CDT_B"/>
    <property type="match status" value="1"/>
</dbReference>
<dbReference type="EMBL" id="RSUV01000002">
    <property type="protein sequence ID" value="MIV42651.1"/>
    <property type="molecule type" value="Genomic_DNA"/>
</dbReference>
<dbReference type="Proteomes" id="UP000251994">
    <property type="component" value="Chromosome"/>
</dbReference>
<dbReference type="AlphaFoldDB" id="A0A1S1A061"/>
<name>A0A1S1A061_SALER</name>
<evidence type="ECO:0000313" key="9">
    <source>
        <dbReference type="EMBL" id="MMS76152.1"/>
    </source>
</evidence>
<reference evidence="8" key="4">
    <citation type="submission" date="2018-10" db="EMBL/GenBank/DDBJ databases">
        <authorList>
            <consortium name="PulseNet: The National Subtyping Network for Foodborne Disease Surveillance"/>
            <person name="Tarr C.L."/>
            <person name="Trees E."/>
            <person name="Katz L.S."/>
            <person name="Carleton-Romer H.A."/>
            <person name="Stroika S."/>
            <person name="Kucerova Z."/>
            <person name="Roache K.F."/>
            <person name="Sabol A.L."/>
            <person name="Besser J."/>
            <person name="Gerner-Smidt P."/>
        </authorList>
    </citation>
    <scope>NUCLEOTIDE SEQUENCE [LARGE SCALE GENOMIC DNA]</scope>
    <source>
        <strain evidence="8">PNUSAS038541</strain>
        <strain evidence="9">PNUSAS052121</strain>
        <strain evidence="5">PNUSAS058450</strain>
    </source>
</reference>
<evidence type="ECO:0000313" key="6">
    <source>
        <dbReference type="EMBL" id="MIK90199.1"/>
    </source>
</evidence>
<gene>
    <name evidence="7" type="ORF">A7E06_03460</name>
    <name evidence="10" type="ORF">A7S51_01905</name>
    <name evidence="3" type="ORF">CHC34_14160</name>
    <name evidence="9" type="ORF">D9O31_05980</name>
    <name evidence="8" type="ORF">EAK82_15075</name>
    <name evidence="5" type="ORF">EE393_23650</name>
    <name evidence="11" type="ORF">FJR63_05345</name>
    <name evidence="6" type="ORF">KO51_00915</name>
    <name evidence="4" type="ORF">NL99_19995</name>
</gene>